<protein>
    <recommendedName>
        <fullName evidence="5">Glycosyl transferase family 1 domain-containing protein</fullName>
    </recommendedName>
</protein>
<dbReference type="PANTHER" id="PTHR45947:SF3">
    <property type="entry name" value="SULFOQUINOVOSYL TRANSFERASE SQD2"/>
    <property type="match status" value="1"/>
</dbReference>
<dbReference type="PANTHER" id="PTHR45947">
    <property type="entry name" value="SULFOQUINOVOSYL TRANSFERASE SQD2"/>
    <property type="match status" value="1"/>
</dbReference>
<evidence type="ECO:0000313" key="3">
    <source>
        <dbReference type="EMBL" id="OGH68944.1"/>
    </source>
</evidence>
<evidence type="ECO:0000313" key="4">
    <source>
        <dbReference type="Proteomes" id="UP000176282"/>
    </source>
</evidence>
<gene>
    <name evidence="3" type="ORF">A3J66_00495</name>
</gene>
<dbReference type="Pfam" id="PF00534">
    <property type="entry name" value="Glycos_transf_1"/>
    <property type="match status" value="1"/>
</dbReference>
<comment type="caution">
    <text evidence="3">The sequence shown here is derived from an EMBL/GenBank/DDBJ whole genome shotgun (WGS) entry which is preliminary data.</text>
</comment>
<dbReference type="AlphaFoldDB" id="A0A1F6MBF4"/>
<evidence type="ECO:0008006" key="5">
    <source>
        <dbReference type="Google" id="ProtNLM"/>
    </source>
</evidence>
<organism evidence="3 4">
    <name type="scientific">Candidatus Magasanikbacteria bacterium RIFCSPHIGHO2_02_FULL_47_14</name>
    <dbReference type="NCBI Taxonomy" id="1798680"/>
    <lineage>
        <taxon>Bacteria</taxon>
        <taxon>Candidatus Magasanikiibacteriota</taxon>
    </lineage>
</organism>
<dbReference type="GO" id="GO:0016757">
    <property type="term" value="F:glycosyltransferase activity"/>
    <property type="evidence" value="ECO:0007669"/>
    <property type="project" value="InterPro"/>
</dbReference>
<dbReference type="Proteomes" id="UP000176282">
    <property type="component" value="Unassembled WGS sequence"/>
</dbReference>
<dbReference type="EMBL" id="MFQB01000001">
    <property type="protein sequence ID" value="OGH68944.1"/>
    <property type="molecule type" value="Genomic_DNA"/>
</dbReference>
<dbReference type="InterPro" id="IPR028098">
    <property type="entry name" value="Glyco_trans_4-like_N"/>
</dbReference>
<accession>A0A1F6MBF4</accession>
<proteinExistence type="predicted"/>
<dbReference type="InterPro" id="IPR050194">
    <property type="entry name" value="Glycosyltransferase_grp1"/>
</dbReference>
<dbReference type="STRING" id="1798680.A3J66_00495"/>
<evidence type="ECO:0000259" key="1">
    <source>
        <dbReference type="Pfam" id="PF00534"/>
    </source>
</evidence>
<feature type="domain" description="Glycosyl transferase family 1" evidence="1">
    <location>
        <begin position="197"/>
        <end position="321"/>
    </location>
</feature>
<evidence type="ECO:0000259" key="2">
    <source>
        <dbReference type="Pfam" id="PF13439"/>
    </source>
</evidence>
<dbReference type="SUPFAM" id="SSF53756">
    <property type="entry name" value="UDP-Glycosyltransferase/glycogen phosphorylase"/>
    <property type="match status" value="1"/>
</dbReference>
<sequence>MKIALVHDYLAQDGGAERVLKAFHQLWPEAPIFVLFHDKGKVDGFEDATVKQSFIGKIPFAKKRYQWLLPWMPIATERHNLHDFDVVLSSTSAFAKGVLTRPDTLHISYCHTPTRYLWTDTHEYIEDLKYNRIIKAFLPPLIHRLRLWDRMSIDRVDYFVANSNTVRQRIQKYYRRESDIIFPPVDVDLFSVGDAKDYYVTGGRLVPYKRFDLVVQAFNRLGWPLKIFGSGPELARLRKRARFNIEFVGRVTETEKADLLRHARAFIHPQLEDLGITPIESMASGTPVIAYGVGGVTETVLPGKTGVFFYRQNWEELLDALLNFDPHAWDRVHIRDHALKFSTDSFKRRVRRYVEDRYEEFQQGLNQCQMPLRFEERRKELV</sequence>
<reference evidence="3 4" key="1">
    <citation type="journal article" date="2016" name="Nat. Commun.">
        <title>Thousands of microbial genomes shed light on interconnected biogeochemical processes in an aquifer system.</title>
        <authorList>
            <person name="Anantharaman K."/>
            <person name="Brown C.T."/>
            <person name="Hug L.A."/>
            <person name="Sharon I."/>
            <person name="Castelle C.J."/>
            <person name="Probst A.J."/>
            <person name="Thomas B.C."/>
            <person name="Singh A."/>
            <person name="Wilkins M.J."/>
            <person name="Karaoz U."/>
            <person name="Brodie E.L."/>
            <person name="Williams K.H."/>
            <person name="Hubbard S.S."/>
            <person name="Banfield J.F."/>
        </authorList>
    </citation>
    <scope>NUCLEOTIDE SEQUENCE [LARGE SCALE GENOMIC DNA]</scope>
</reference>
<feature type="domain" description="Glycosyltransferase subfamily 4-like N-terminal" evidence="2">
    <location>
        <begin position="14"/>
        <end position="188"/>
    </location>
</feature>
<dbReference type="InterPro" id="IPR001296">
    <property type="entry name" value="Glyco_trans_1"/>
</dbReference>
<dbReference type="Pfam" id="PF13439">
    <property type="entry name" value="Glyco_transf_4"/>
    <property type="match status" value="1"/>
</dbReference>
<dbReference type="Gene3D" id="3.40.50.2000">
    <property type="entry name" value="Glycogen Phosphorylase B"/>
    <property type="match status" value="2"/>
</dbReference>
<name>A0A1F6MBF4_9BACT</name>